<dbReference type="Pfam" id="PF07883">
    <property type="entry name" value="Cupin_2"/>
    <property type="match status" value="1"/>
</dbReference>
<protein>
    <recommendedName>
        <fullName evidence="1">Cupin type-2 domain-containing protein</fullName>
    </recommendedName>
</protein>
<feature type="domain" description="Cupin type-2" evidence="1">
    <location>
        <begin position="87"/>
        <end position="154"/>
    </location>
</feature>
<proteinExistence type="predicted"/>
<dbReference type="InterPro" id="IPR014710">
    <property type="entry name" value="RmlC-like_jellyroll"/>
</dbReference>
<dbReference type="PANTHER" id="PTHR36156:SF2">
    <property type="entry name" value="CUPIN TYPE-2 DOMAIN-CONTAINING PROTEIN"/>
    <property type="match status" value="1"/>
</dbReference>
<dbReference type="EMBL" id="JABELV010000075">
    <property type="protein sequence ID" value="KAG7532080.1"/>
    <property type="molecule type" value="Genomic_DNA"/>
</dbReference>
<dbReference type="OrthoDB" id="5840532at2759"/>
<dbReference type="InterPro" id="IPR013096">
    <property type="entry name" value="Cupin_2"/>
</dbReference>
<dbReference type="Proteomes" id="UP000812966">
    <property type="component" value="Unassembled WGS sequence"/>
</dbReference>
<organism evidence="2 3">
    <name type="scientific">Filobasidium floriforme</name>
    <dbReference type="NCBI Taxonomy" id="5210"/>
    <lineage>
        <taxon>Eukaryota</taxon>
        <taxon>Fungi</taxon>
        <taxon>Dikarya</taxon>
        <taxon>Basidiomycota</taxon>
        <taxon>Agaricomycotina</taxon>
        <taxon>Tremellomycetes</taxon>
        <taxon>Filobasidiales</taxon>
        <taxon>Filobasidiaceae</taxon>
        <taxon>Filobasidium</taxon>
    </lineage>
</organism>
<name>A0A8K0JLB4_9TREE</name>
<dbReference type="PANTHER" id="PTHR36156">
    <property type="entry name" value="SLR2101 PROTEIN"/>
    <property type="match status" value="1"/>
</dbReference>
<keyword evidence="3" id="KW-1185">Reference proteome</keyword>
<sequence length="174" mass="19539">MSIPVSFDASDPVSARRFVTAHDEKGKAIFRFENEIPRTATTEDPGKRALFGVPWRTEGFPVDNDHAKDMQTIGGPIYQENGSLCRFVDFPPQSSSPMHRTETLDYGIVIYGNLVLELDDGAERLLKQSDVVVQRGTIHAWHNRTDDWARMVYVLIPAVPVTVNGQKLSDVMHD</sequence>
<accession>A0A8K0JLB4</accession>
<dbReference type="InterPro" id="IPR011051">
    <property type="entry name" value="RmlC_Cupin_sf"/>
</dbReference>
<evidence type="ECO:0000313" key="2">
    <source>
        <dbReference type="EMBL" id="KAG7532080.1"/>
    </source>
</evidence>
<dbReference type="CDD" id="cd02231">
    <property type="entry name" value="cupin_BLL6423-like"/>
    <property type="match status" value="1"/>
</dbReference>
<dbReference type="InterPro" id="IPR047142">
    <property type="entry name" value="OryJ/VirC-like"/>
</dbReference>
<dbReference type="SUPFAM" id="SSF51182">
    <property type="entry name" value="RmlC-like cupins"/>
    <property type="match status" value="1"/>
</dbReference>
<dbReference type="Gene3D" id="2.60.120.10">
    <property type="entry name" value="Jelly Rolls"/>
    <property type="match status" value="1"/>
</dbReference>
<gene>
    <name evidence="2" type="ORF">FFLO_03888</name>
</gene>
<comment type="caution">
    <text evidence="2">The sequence shown here is derived from an EMBL/GenBank/DDBJ whole genome shotgun (WGS) entry which is preliminary data.</text>
</comment>
<dbReference type="AlphaFoldDB" id="A0A8K0JLB4"/>
<reference evidence="2" key="1">
    <citation type="submission" date="2020-04" db="EMBL/GenBank/DDBJ databases">
        <title>Analysis of mating type loci in Filobasidium floriforme.</title>
        <authorList>
            <person name="Nowrousian M."/>
        </authorList>
    </citation>
    <scope>NUCLEOTIDE SEQUENCE</scope>
    <source>
        <strain evidence="2">CBS 6242</strain>
    </source>
</reference>
<evidence type="ECO:0000259" key="1">
    <source>
        <dbReference type="Pfam" id="PF07883"/>
    </source>
</evidence>
<evidence type="ECO:0000313" key="3">
    <source>
        <dbReference type="Proteomes" id="UP000812966"/>
    </source>
</evidence>